<dbReference type="GO" id="GO:0015074">
    <property type="term" value="P:DNA integration"/>
    <property type="evidence" value="ECO:0007669"/>
    <property type="project" value="InterPro"/>
</dbReference>
<dbReference type="InterPro" id="IPR013762">
    <property type="entry name" value="Integrase-like_cat_sf"/>
</dbReference>
<dbReference type="EMBL" id="CAJVPZ010000664">
    <property type="protein sequence ID" value="CAG8472730.1"/>
    <property type="molecule type" value="Genomic_DNA"/>
</dbReference>
<accession>A0A9N8W5C3</accession>
<evidence type="ECO:0000256" key="1">
    <source>
        <dbReference type="ARBA" id="ARBA00023172"/>
    </source>
</evidence>
<evidence type="ECO:0000313" key="3">
    <source>
        <dbReference type="Proteomes" id="UP000789396"/>
    </source>
</evidence>
<dbReference type="GO" id="GO:0003677">
    <property type="term" value="F:DNA binding"/>
    <property type="evidence" value="ECO:0007669"/>
    <property type="project" value="InterPro"/>
</dbReference>
<dbReference type="GO" id="GO:0006310">
    <property type="term" value="P:DNA recombination"/>
    <property type="evidence" value="ECO:0007669"/>
    <property type="project" value="UniProtKB-KW"/>
</dbReference>
<gene>
    <name evidence="2" type="ORF">RFULGI_LOCUS1193</name>
</gene>
<reference evidence="2" key="1">
    <citation type="submission" date="2021-06" db="EMBL/GenBank/DDBJ databases">
        <authorList>
            <person name="Kallberg Y."/>
            <person name="Tangrot J."/>
            <person name="Rosling A."/>
        </authorList>
    </citation>
    <scope>NUCLEOTIDE SEQUENCE</scope>
    <source>
        <strain evidence="2">IN212</strain>
    </source>
</reference>
<sequence length="266" mass="30021">MLMTNKEVEPSNLERLSLEVLRVVCKGMGVSDFEPKKEVMARLARESRAQLGLLRAGDRPQQLRAAVKNSYNTFGRQSVLGLDLAQTVFKRASKTLLDKALVSVDIAFVHLARQIILERAYVVRVVDEDVFYEAQKDEIIVSASVGVVPDTGSVFYMSSILMMQFEKIEVKWPKDSLPVAVIERYIDCPPPGVSMMLWAWDLALVALSLKVMRRLDELCNLKRSDVTEKDGKLWIRVAKSKTDQLGRGKFITVETKYITKEATIPV</sequence>
<protein>
    <submittedName>
        <fullName evidence="2">9625_t:CDS:1</fullName>
    </submittedName>
</protein>
<keyword evidence="3" id="KW-1185">Reference proteome</keyword>
<dbReference type="OrthoDB" id="10601210at2759"/>
<dbReference type="Proteomes" id="UP000789396">
    <property type="component" value="Unassembled WGS sequence"/>
</dbReference>
<comment type="caution">
    <text evidence="2">The sequence shown here is derived from an EMBL/GenBank/DDBJ whole genome shotgun (WGS) entry which is preliminary data.</text>
</comment>
<dbReference type="InterPro" id="IPR011010">
    <property type="entry name" value="DNA_brk_join_enz"/>
</dbReference>
<evidence type="ECO:0000313" key="2">
    <source>
        <dbReference type="EMBL" id="CAG8472730.1"/>
    </source>
</evidence>
<dbReference type="Gene3D" id="1.10.443.10">
    <property type="entry name" value="Intergrase catalytic core"/>
    <property type="match status" value="1"/>
</dbReference>
<dbReference type="SUPFAM" id="SSF56349">
    <property type="entry name" value="DNA breaking-rejoining enzymes"/>
    <property type="match status" value="1"/>
</dbReference>
<proteinExistence type="predicted"/>
<dbReference type="AlphaFoldDB" id="A0A9N8W5C3"/>
<organism evidence="2 3">
    <name type="scientific">Racocetra fulgida</name>
    <dbReference type="NCBI Taxonomy" id="60492"/>
    <lineage>
        <taxon>Eukaryota</taxon>
        <taxon>Fungi</taxon>
        <taxon>Fungi incertae sedis</taxon>
        <taxon>Mucoromycota</taxon>
        <taxon>Glomeromycotina</taxon>
        <taxon>Glomeromycetes</taxon>
        <taxon>Diversisporales</taxon>
        <taxon>Gigasporaceae</taxon>
        <taxon>Racocetra</taxon>
    </lineage>
</organism>
<name>A0A9N8W5C3_9GLOM</name>
<keyword evidence="1" id="KW-0233">DNA recombination</keyword>